<dbReference type="PROSITE" id="PS50893">
    <property type="entry name" value="ABC_TRANSPORTER_2"/>
    <property type="match status" value="1"/>
</dbReference>
<dbReference type="InterPro" id="IPR027417">
    <property type="entry name" value="P-loop_NTPase"/>
</dbReference>
<evidence type="ECO:0000313" key="11">
    <source>
        <dbReference type="EMBL" id="KKG52766.1"/>
    </source>
</evidence>
<dbReference type="InterPro" id="IPR017871">
    <property type="entry name" value="ABC_transporter-like_CS"/>
</dbReference>
<evidence type="ECO:0000313" key="17">
    <source>
        <dbReference type="Proteomes" id="UP000034577"/>
    </source>
</evidence>
<evidence type="ECO:0000313" key="18">
    <source>
        <dbReference type="Proteomes" id="UP000034667"/>
    </source>
</evidence>
<dbReference type="InterPro" id="IPR003593">
    <property type="entry name" value="AAA+_ATPase"/>
</dbReference>
<feature type="domain" description="ABC transporter" evidence="5">
    <location>
        <begin position="6"/>
        <end position="231"/>
    </location>
</feature>
<dbReference type="EMBL" id="JJPH01000120">
    <property type="protein sequence ID" value="KKG49039.1"/>
    <property type="molecule type" value="Genomic_DNA"/>
</dbReference>
<evidence type="ECO:0000313" key="8">
    <source>
        <dbReference type="EMBL" id="KKG40310.1"/>
    </source>
</evidence>
<evidence type="ECO:0000259" key="5">
    <source>
        <dbReference type="PROSITE" id="PS50893"/>
    </source>
</evidence>
<dbReference type="EMBL" id="JJPE01000153">
    <property type="protein sequence ID" value="KKG40310.1"/>
    <property type="molecule type" value="Genomic_DNA"/>
</dbReference>
<dbReference type="EMBL" id="JJQE01000017">
    <property type="protein sequence ID" value="KKH32406.1"/>
    <property type="molecule type" value="Genomic_DNA"/>
</dbReference>
<dbReference type="Proteomes" id="UP000033878">
    <property type="component" value="Unassembled WGS sequence"/>
</dbReference>
<dbReference type="EMBL" id="JJPB01000013">
    <property type="protein sequence ID" value="KKG34794.1"/>
    <property type="molecule type" value="Genomic_DNA"/>
</dbReference>
<name>A0A0F8HGX8_METMZ</name>
<dbReference type="EMBL" id="JJPF01000055">
    <property type="protein sequence ID" value="KKG43905.1"/>
    <property type="molecule type" value="Genomic_DNA"/>
</dbReference>
<protein>
    <submittedName>
        <fullName evidence="9">ABC transporter</fullName>
    </submittedName>
</protein>
<dbReference type="Proteomes" id="UP000034921">
    <property type="component" value="Unassembled WGS sequence"/>
</dbReference>
<dbReference type="GO" id="GO:0016887">
    <property type="term" value="F:ATP hydrolysis activity"/>
    <property type="evidence" value="ECO:0007669"/>
    <property type="project" value="InterPro"/>
</dbReference>
<dbReference type="InterPro" id="IPR003439">
    <property type="entry name" value="ABC_transporter-like_ATP-bd"/>
</dbReference>
<evidence type="ECO:0000313" key="16">
    <source>
        <dbReference type="Proteomes" id="UP000034243"/>
    </source>
</evidence>
<dbReference type="PROSITE" id="PS00211">
    <property type="entry name" value="ABC_TRANSPORTER_1"/>
    <property type="match status" value="1"/>
</dbReference>
<dbReference type="GO" id="GO:0005524">
    <property type="term" value="F:ATP binding"/>
    <property type="evidence" value="ECO:0007669"/>
    <property type="project" value="UniProtKB-KW"/>
</dbReference>
<evidence type="ECO:0000313" key="13">
    <source>
        <dbReference type="Proteomes" id="UP000033878"/>
    </source>
</evidence>
<evidence type="ECO:0000313" key="6">
    <source>
        <dbReference type="EMBL" id="KKG34794.1"/>
    </source>
</evidence>
<reference evidence="13 14" key="1">
    <citation type="journal article" date="2015" name="ISME J.">
        <title>Genomic and phenotypic differentiation among Methanosarcina mazei populations from Columbia River sediment.</title>
        <authorList>
            <person name="Youngblut N.D."/>
            <person name="Wirth J.S."/>
            <person name="Henriksen J.R."/>
            <person name="Smith M."/>
            <person name="Simon H."/>
            <person name="Metcalf W.W."/>
            <person name="Whitaker R.J."/>
        </authorList>
    </citation>
    <scope>NUCLEOTIDE SEQUENCE [LARGE SCALE GENOMIC DNA]</scope>
    <source>
        <strain evidence="12 19">1.F.M.0.5</strain>
        <strain evidence="6 13">3.F.A.1A.3</strain>
        <strain evidence="7 17">3.F.A.2.12</strain>
        <strain evidence="8 18">3.F.A.2.3</strain>
        <strain evidence="9 14">3.F.A.2.5</strain>
        <strain evidence="11 15">3.F.A.2.6</strain>
        <strain evidence="10 16">3.F.A.2.7</strain>
    </source>
</reference>
<dbReference type="SMART" id="SM00382">
    <property type="entry name" value="AAA"/>
    <property type="match status" value="1"/>
</dbReference>
<evidence type="ECO:0000256" key="3">
    <source>
        <dbReference type="ARBA" id="ARBA00022741"/>
    </source>
</evidence>
<organism evidence="9 14">
    <name type="scientific">Methanosarcina mazei</name>
    <name type="common">Methanosarcina frisia</name>
    <dbReference type="NCBI Taxonomy" id="2209"/>
    <lineage>
        <taxon>Archaea</taxon>
        <taxon>Methanobacteriati</taxon>
        <taxon>Methanobacteriota</taxon>
        <taxon>Stenosarchaea group</taxon>
        <taxon>Methanomicrobia</taxon>
        <taxon>Methanosarcinales</taxon>
        <taxon>Methanosarcinaceae</taxon>
        <taxon>Methanosarcina</taxon>
    </lineage>
</organism>
<dbReference type="Proteomes" id="UP000034577">
    <property type="component" value="Unassembled WGS sequence"/>
</dbReference>
<dbReference type="PATRIC" id="fig|2209.39.peg.1083"/>
<evidence type="ECO:0000313" key="12">
    <source>
        <dbReference type="EMBL" id="KKH32406.1"/>
    </source>
</evidence>
<keyword evidence="3" id="KW-0547">Nucleotide-binding</keyword>
<evidence type="ECO:0000313" key="9">
    <source>
        <dbReference type="EMBL" id="KKG43905.1"/>
    </source>
</evidence>
<dbReference type="PANTHER" id="PTHR42711">
    <property type="entry name" value="ABC TRANSPORTER ATP-BINDING PROTEIN"/>
    <property type="match status" value="1"/>
</dbReference>
<evidence type="ECO:0000313" key="7">
    <source>
        <dbReference type="EMBL" id="KKG37595.1"/>
    </source>
</evidence>
<keyword evidence="2" id="KW-0813">Transport</keyword>
<evidence type="ECO:0000313" key="10">
    <source>
        <dbReference type="EMBL" id="KKG49039.1"/>
    </source>
</evidence>
<evidence type="ECO:0000313" key="15">
    <source>
        <dbReference type="Proteomes" id="UP000034195"/>
    </source>
</evidence>
<dbReference type="AlphaFoldDB" id="A0A0F8HGX8"/>
<dbReference type="Proteomes" id="UP000034195">
    <property type="component" value="Unassembled WGS sequence"/>
</dbReference>
<evidence type="ECO:0000256" key="4">
    <source>
        <dbReference type="ARBA" id="ARBA00022840"/>
    </source>
</evidence>
<dbReference type="SUPFAM" id="SSF52540">
    <property type="entry name" value="P-loop containing nucleoside triphosphate hydrolases"/>
    <property type="match status" value="1"/>
</dbReference>
<dbReference type="Proteomes" id="UP000034243">
    <property type="component" value="Unassembled WGS sequence"/>
</dbReference>
<accession>A0A0F8HGX8</accession>
<dbReference type="CDD" id="cd03230">
    <property type="entry name" value="ABC_DR_subfamily_A"/>
    <property type="match status" value="1"/>
</dbReference>
<dbReference type="PANTHER" id="PTHR42711:SF5">
    <property type="entry name" value="ABC TRANSPORTER ATP-BINDING PROTEIN NATA"/>
    <property type="match status" value="1"/>
</dbReference>
<dbReference type="Proteomes" id="UP000034667">
    <property type="component" value="Unassembled WGS sequence"/>
</dbReference>
<evidence type="ECO:0000313" key="19">
    <source>
        <dbReference type="Proteomes" id="UP000034921"/>
    </source>
</evidence>
<sequence>MSEYAIVLNQLTKHYGKHRGISNLNLTVNQGEFFGFIGPNGAGKSTTIRTLMGLIRPSGGNASIFGLDCQSQASVIARDVGYLPSENSYYENMKVRELLQYTADLYAMNCETKMYELSERLNLDLSRKIADLSLGNKKKVGIVSAIMTSPKLLIMDEPTSGLDPLIQQAFYDILKEENNRGTTIFFSSHVLSEVQKLCDRVAILKEGKLMSIQSIRELRESGYKKVSLTTKTPISSDFWELPGIANFSETPDKTSVSFMYNGNITAIIDKLHLLHLDDVLLEEPSLEEIFMHYYE</sequence>
<comment type="caution">
    <text evidence="9">The sequence shown here is derived from an EMBL/GenBank/DDBJ whole genome shotgun (WGS) entry which is preliminary data.</text>
</comment>
<evidence type="ECO:0000256" key="1">
    <source>
        <dbReference type="ARBA" id="ARBA00005417"/>
    </source>
</evidence>
<dbReference type="Gene3D" id="3.40.50.300">
    <property type="entry name" value="P-loop containing nucleotide triphosphate hydrolases"/>
    <property type="match status" value="1"/>
</dbReference>
<evidence type="ECO:0000256" key="2">
    <source>
        <dbReference type="ARBA" id="ARBA00022448"/>
    </source>
</evidence>
<dbReference type="EMBL" id="JJPG01000064">
    <property type="protein sequence ID" value="KKG52766.1"/>
    <property type="molecule type" value="Genomic_DNA"/>
</dbReference>
<dbReference type="EMBL" id="JJPD01000171">
    <property type="protein sequence ID" value="KKG37595.1"/>
    <property type="molecule type" value="Genomic_DNA"/>
</dbReference>
<dbReference type="GeneID" id="93277611"/>
<evidence type="ECO:0000313" key="14">
    <source>
        <dbReference type="Proteomes" id="UP000034151"/>
    </source>
</evidence>
<dbReference type="RefSeq" id="WP_008726798.1">
    <property type="nucleotide sequence ID" value="NZ_JJPB01000013.1"/>
</dbReference>
<proteinExistence type="inferred from homology"/>
<keyword evidence="4" id="KW-0067">ATP-binding</keyword>
<gene>
    <name evidence="7" type="ORF">DU35_09025</name>
    <name evidence="10" type="ORF">DU36_12580</name>
    <name evidence="11" type="ORF">DU38_07415</name>
    <name evidence="9" type="ORF">DU39_04755</name>
    <name evidence="8" type="ORF">DU41_10800</name>
    <name evidence="6" type="ORF">DU49_08170</name>
    <name evidence="12" type="ORF">DU60_03240</name>
</gene>
<comment type="similarity">
    <text evidence="1">Belongs to the ABC transporter superfamily.</text>
</comment>
<dbReference type="Pfam" id="PF00005">
    <property type="entry name" value="ABC_tran"/>
    <property type="match status" value="1"/>
</dbReference>
<dbReference type="Proteomes" id="UP000034151">
    <property type="component" value="Unassembled WGS sequence"/>
</dbReference>
<dbReference type="InterPro" id="IPR050763">
    <property type="entry name" value="ABC_transporter_ATP-binding"/>
</dbReference>